<feature type="domain" description="Cyclophilin-like" evidence="1">
    <location>
        <begin position="14"/>
        <end position="122"/>
    </location>
</feature>
<evidence type="ECO:0000313" key="2">
    <source>
        <dbReference type="EMBL" id="AXQ79761.1"/>
    </source>
</evidence>
<evidence type="ECO:0000259" key="1">
    <source>
        <dbReference type="Pfam" id="PF18050"/>
    </source>
</evidence>
<sequence>MDQNQDERSDTIRLTVDGQELAVEWEDNQSVAALREHVAEQELTITLTAYEDFEQVGSLGITLPSENSQQTAVPGDIMLYNDSNIVLFYGSNSWSYTNLGHISDSSVDLEDLLDKEEVTVTLSGQD</sequence>
<proteinExistence type="predicted"/>
<reference evidence="2" key="3">
    <citation type="journal article" date="2019" name="Int. J. Syst. Evol. Microbiol.">
        <title>Streptococcus chenjunshii sp. nov. isolated from feces of Tibetan antelopes.</title>
        <authorList>
            <person name="Tian Z."/>
            <person name="Lu S."/>
            <person name="Jin D."/>
            <person name="Yang J."/>
            <person name="Pu J."/>
            <person name="Lai X.H."/>
            <person name="Bai X.N."/>
            <person name="Wu X.M."/>
            <person name="Li J."/>
            <person name="Wang S."/>
            <person name="Xu J."/>
        </authorList>
    </citation>
    <scope>NUCLEOTIDE SEQUENCE</scope>
    <source>
        <strain evidence="2">Z15</strain>
    </source>
</reference>
<dbReference type="EMBL" id="QVQZ01000008">
    <property type="protein sequence ID" value="RFU53406.1"/>
    <property type="molecule type" value="Genomic_DNA"/>
</dbReference>
<evidence type="ECO:0000313" key="5">
    <source>
        <dbReference type="Proteomes" id="UP000262901"/>
    </source>
</evidence>
<gene>
    <name evidence="2" type="ORF">DDV21_008535</name>
    <name evidence="3" type="ORF">DDV23_04815</name>
</gene>
<dbReference type="AlphaFoldDB" id="A0A372KN64"/>
<accession>A0A346NFG6</accession>
<dbReference type="Pfam" id="PF18050">
    <property type="entry name" value="Cyclophil_like2"/>
    <property type="match status" value="1"/>
</dbReference>
<dbReference type="SUPFAM" id="SSF50891">
    <property type="entry name" value="Cyclophilin-like"/>
    <property type="match status" value="1"/>
</dbReference>
<reference evidence="3 5" key="1">
    <citation type="submission" date="2018-08" db="EMBL/GenBank/DDBJ databases">
        <title>Draft genome of Streptococcus sp. nov. Z1.</title>
        <authorList>
            <person name="Tian Z."/>
        </authorList>
    </citation>
    <scope>NUCLEOTIDE SEQUENCE [LARGE SCALE GENOMIC DNA]</scope>
    <source>
        <strain evidence="3">Z1</strain>
        <strain evidence="5">Z1(2018)</strain>
    </source>
</reference>
<dbReference type="InterPro" id="IPR041183">
    <property type="entry name" value="Cyclophilin-like"/>
</dbReference>
<protein>
    <recommendedName>
        <fullName evidence="1">Cyclophilin-like domain-containing protein</fullName>
    </recommendedName>
</protein>
<evidence type="ECO:0000313" key="4">
    <source>
        <dbReference type="Proteomes" id="UP000246115"/>
    </source>
</evidence>
<dbReference type="EMBL" id="CP031733">
    <property type="protein sequence ID" value="AXQ79761.1"/>
    <property type="molecule type" value="Genomic_DNA"/>
</dbReference>
<organism evidence="3 5">
    <name type="scientific">Streptococcus chenjunshii</name>
    <dbReference type="NCBI Taxonomy" id="2173853"/>
    <lineage>
        <taxon>Bacteria</taxon>
        <taxon>Bacillati</taxon>
        <taxon>Bacillota</taxon>
        <taxon>Bacilli</taxon>
        <taxon>Lactobacillales</taxon>
        <taxon>Streptococcaceae</taxon>
        <taxon>Streptococcus</taxon>
    </lineage>
</organism>
<dbReference type="OrthoDB" id="9801466at2"/>
<name>A0A372KN64_9STRE</name>
<dbReference type="InterPro" id="IPR029000">
    <property type="entry name" value="Cyclophilin-like_dom_sf"/>
</dbReference>
<reference evidence="4" key="2">
    <citation type="submission" date="2018-08" db="EMBL/GenBank/DDBJ databases">
        <title>Streptococcus chenjunshii sp. nov., isolated from stools sample of the Tibetan antelope in the Qinghai-Tibet plateau, China.</title>
        <authorList>
            <person name="Tian Z."/>
        </authorList>
    </citation>
    <scope>NUCLEOTIDE SEQUENCE [LARGE SCALE GENOMIC DNA]</scope>
    <source>
        <strain evidence="4">Z15</strain>
    </source>
</reference>
<evidence type="ECO:0000313" key="3">
    <source>
        <dbReference type="EMBL" id="RFU53406.1"/>
    </source>
</evidence>
<dbReference type="Gene3D" id="2.40.100.20">
    <property type="match status" value="1"/>
</dbReference>
<accession>A0A372KN64</accession>
<dbReference type="Proteomes" id="UP000262901">
    <property type="component" value="Unassembled WGS sequence"/>
</dbReference>
<dbReference type="KEGG" id="schj:DDV21_008535"/>
<dbReference type="Proteomes" id="UP000246115">
    <property type="component" value="Chromosome"/>
</dbReference>